<dbReference type="EMBL" id="CP071060">
    <property type="protein sequence ID" value="QSI75583.1"/>
    <property type="molecule type" value="Genomic_DNA"/>
</dbReference>
<evidence type="ECO:0000313" key="10">
    <source>
        <dbReference type="Proteomes" id="UP000663570"/>
    </source>
</evidence>
<dbReference type="InterPro" id="IPR050256">
    <property type="entry name" value="Glycosyltransferase_2"/>
</dbReference>
<feature type="transmembrane region" description="Helical" evidence="7">
    <location>
        <begin position="237"/>
        <end position="262"/>
    </location>
</feature>
<dbReference type="PANTHER" id="PTHR48090">
    <property type="entry name" value="UNDECAPRENYL-PHOSPHATE 4-DEOXY-4-FORMAMIDO-L-ARABINOSE TRANSFERASE-RELATED"/>
    <property type="match status" value="1"/>
</dbReference>
<keyword evidence="6 7" id="KW-0472">Membrane</keyword>
<evidence type="ECO:0000256" key="3">
    <source>
        <dbReference type="ARBA" id="ARBA00022679"/>
    </source>
</evidence>
<evidence type="ECO:0000256" key="5">
    <source>
        <dbReference type="ARBA" id="ARBA00022989"/>
    </source>
</evidence>
<dbReference type="Pfam" id="PF00535">
    <property type="entry name" value="Glycos_transf_2"/>
    <property type="match status" value="1"/>
</dbReference>
<gene>
    <name evidence="9" type="ORF">JY500_13895</name>
</gene>
<name>A0ABX7M486_9RHOO</name>
<dbReference type="RefSeq" id="WP_206253269.1">
    <property type="nucleotide sequence ID" value="NZ_CP071060.1"/>
</dbReference>
<keyword evidence="3" id="KW-0808">Transferase</keyword>
<feature type="domain" description="Glycosyltransferase 2-like" evidence="8">
    <location>
        <begin position="8"/>
        <end position="174"/>
    </location>
</feature>
<keyword evidence="5 7" id="KW-1133">Transmembrane helix</keyword>
<evidence type="ECO:0000256" key="6">
    <source>
        <dbReference type="ARBA" id="ARBA00023136"/>
    </source>
</evidence>
<sequence>MRTPPIISIVVPCYNEEAVLSETVLRLGALLDRLEAACVVSPGSHVIFVDDGSRDRTWPLILDYASRDARMRGLRLSRNRGHQNAVLAGMFNASSDAVVTIDADLQDDVDAIEKMVNAYRDGKDVVYGVRSSRSSDTFFKRWTAESYYRVLALFGVEIVFNHADYRLMSRRALAALSEFSEVNLFLRGVVPQIGFESGVVEYARSERFAGESKYPLKKMLALAWQGVTSFSVTPLRFITGIGTIISCVSFALGAWALIMALLPGHTVPGWASTVIPIYVLGGVQLIGIGVVGEYVGKTYFEVKRRPRYFVSEVVGEGLVAHGRPGDVDNQR</sequence>
<keyword evidence="10" id="KW-1185">Reference proteome</keyword>
<evidence type="ECO:0000256" key="2">
    <source>
        <dbReference type="ARBA" id="ARBA00022676"/>
    </source>
</evidence>
<dbReference type="InterPro" id="IPR001173">
    <property type="entry name" value="Glyco_trans_2-like"/>
</dbReference>
<feature type="transmembrane region" description="Helical" evidence="7">
    <location>
        <begin position="274"/>
        <end position="295"/>
    </location>
</feature>
<dbReference type="Proteomes" id="UP000663570">
    <property type="component" value="Chromosome"/>
</dbReference>
<evidence type="ECO:0000256" key="1">
    <source>
        <dbReference type="ARBA" id="ARBA00004141"/>
    </source>
</evidence>
<dbReference type="SUPFAM" id="SSF53448">
    <property type="entry name" value="Nucleotide-diphospho-sugar transferases"/>
    <property type="match status" value="1"/>
</dbReference>
<keyword evidence="2" id="KW-0328">Glycosyltransferase</keyword>
<comment type="subcellular location">
    <subcellularLocation>
        <location evidence="1">Membrane</location>
        <topology evidence="1">Multi-pass membrane protein</topology>
    </subcellularLocation>
</comment>
<dbReference type="Gene3D" id="3.90.550.10">
    <property type="entry name" value="Spore Coat Polysaccharide Biosynthesis Protein SpsA, Chain A"/>
    <property type="match status" value="1"/>
</dbReference>
<dbReference type="InterPro" id="IPR029044">
    <property type="entry name" value="Nucleotide-diphossugar_trans"/>
</dbReference>
<evidence type="ECO:0000259" key="8">
    <source>
        <dbReference type="Pfam" id="PF00535"/>
    </source>
</evidence>
<protein>
    <submittedName>
        <fullName evidence="9">Glycosyltransferase family 2 protein</fullName>
    </submittedName>
</protein>
<organism evidence="9 10">
    <name type="scientific">Niveibacterium microcysteis</name>
    <dbReference type="NCBI Taxonomy" id="2811415"/>
    <lineage>
        <taxon>Bacteria</taxon>
        <taxon>Pseudomonadati</taxon>
        <taxon>Pseudomonadota</taxon>
        <taxon>Betaproteobacteria</taxon>
        <taxon>Rhodocyclales</taxon>
        <taxon>Rhodocyclaceae</taxon>
        <taxon>Niveibacterium</taxon>
    </lineage>
</organism>
<accession>A0ABX7M486</accession>
<evidence type="ECO:0000256" key="7">
    <source>
        <dbReference type="SAM" id="Phobius"/>
    </source>
</evidence>
<proteinExistence type="predicted"/>
<evidence type="ECO:0000256" key="4">
    <source>
        <dbReference type="ARBA" id="ARBA00022692"/>
    </source>
</evidence>
<dbReference type="PANTHER" id="PTHR48090:SF1">
    <property type="entry name" value="PROPHAGE BACTOPRENOL GLUCOSYL TRANSFERASE HOMOLOG"/>
    <property type="match status" value="1"/>
</dbReference>
<evidence type="ECO:0000313" key="9">
    <source>
        <dbReference type="EMBL" id="QSI75583.1"/>
    </source>
</evidence>
<reference evidence="9 10" key="1">
    <citation type="submission" date="2021-02" db="EMBL/GenBank/DDBJ databases">
        <title>Niveibacterium changnyeongensis HC41.</title>
        <authorList>
            <person name="Kang M."/>
        </authorList>
    </citation>
    <scope>NUCLEOTIDE SEQUENCE [LARGE SCALE GENOMIC DNA]</scope>
    <source>
        <strain evidence="9 10">HC41</strain>
    </source>
</reference>
<keyword evidence="4 7" id="KW-0812">Transmembrane</keyword>
<dbReference type="CDD" id="cd04187">
    <property type="entry name" value="DPM1_like_bac"/>
    <property type="match status" value="1"/>
</dbReference>